<evidence type="ECO:0000256" key="1">
    <source>
        <dbReference type="SAM" id="MobiDB-lite"/>
    </source>
</evidence>
<keyword evidence="2" id="KW-1133">Transmembrane helix</keyword>
<dbReference type="EMBL" id="OU015569">
    <property type="protein sequence ID" value="CAG5094344.1"/>
    <property type="molecule type" value="Genomic_DNA"/>
</dbReference>
<gene>
    <name evidence="3" type="ORF">OKIOD_LOCUS5028</name>
</gene>
<feature type="compositionally biased region" description="Basic and acidic residues" evidence="1">
    <location>
        <begin position="15"/>
        <end position="27"/>
    </location>
</feature>
<proteinExistence type="predicted"/>
<organism evidence="3 4">
    <name type="scientific">Oikopleura dioica</name>
    <name type="common">Tunicate</name>
    <dbReference type="NCBI Taxonomy" id="34765"/>
    <lineage>
        <taxon>Eukaryota</taxon>
        <taxon>Metazoa</taxon>
        <taxon>Chordata</taxon>
        <taxon>Tunicata</taxon>
        <taxon>Appendicularia</taxon>
        <taxon>Copelata</taxon>
        <taxon>Oikopleuridae</taxon>
        <taxon>Oikopleura</taxon>
    </lineage>
</organism>
<evidence type="ECO:0000313" key="4">
    <source>
        <dbReference type="Proteomes" id="UP001158576"/>
    </source>
</evidence>
<feature type="transmembrane region" description="Helical" evidence="2">
    <location>
        <begin position="184"/>
        <end position="202"/>
    </location>
</feature>
<name>A0ABN7S6Z7_OIKDI</name>
<protein>
    <submittedName>
        <fullName evidence="3">Oidioi.mRNA.OKI2018_I69.XSR.g13470.t1.cds</fullName>
    </submittedName>
</protein>
<evidence type="ECO:0000256" key="2">
    <source>
        <dbReference type="SAM" id="Phobius"/>
    </source>
</evidence>
<feature type="transmembrane region" description="Helical" evidence="2">
    <location>
        <begin position="59"/>
        <end position="78"/>
    </location>
</feature>
<keyword evidence="2" id="KW-0812">Transmembrane</keyword>
<feature type="transmembrane region" description="Helical" evidence="2">
    <location>
        <begin position="90"/>
        <end position="112"/>
    </location>
</feature>
<keyword evidence="4" id="KW-1185">Reference proteome</keyword>
<keyword evidence="2" id="KW-0472">Membrane</keyword>
<feature type="region of interest" description="Disordered" evidence="1">
    <location>
        <begin position="1"/>
        <end position="27"/>
    </location>
</feature>
<accession>A0ABN7S6Z7</accession>
<sequence>MQYMATKAYRNSQTKKSEEVAGENESKEKQHFYRRAKADCLNKLEYVREDMAEKASNKAFIGVAVTALILCVSAITFHCFYGPHPVCDTVFYRVLPLFDCVYIMGAIIGLIAAKLNYPLLYVFFIVSACCTCSCYSLNSVIDLMVLTNSIESFGKNEPTTDDITGEMVDCSDPDLKYHYQRVDLALEMFGIIIHVMAIIIALKSRKRLIQGEMRKARTMTQLNNCRKV</sequence>
<dbReference type="Proteomes" id="UP001158576">
    <property type="component" value="Chromosome XSR"/>
</dbReference>
<feature type="transmembrane region" description="Helical" evidence="2">
    <location>
        <begin position="119"/>
        <end position="138"/>
    </location>
</feature>
<evidence type="ECO:0000313" key="3">
    <source>
        <dbReference type="EMBL" id="CAG5094344.1"/>
    </source>
</evidence>
<reference evidence="3 4" key="1">
    <citation type="submission" date="2021-04" db="EMBL/GenBank/DDBJ databases">
        <authorList>
            <person name="Bliznina A."/>
        </authorList>
    </citation>
    <scope>NUCLEOTIDE SEQUENCE [LARGE SCALE GENOMIC DNA]</scope>
</reference>